<dbReference type="AlphaFoldDB" id="A0ABD0Y534"/>
<dbReference type="InterPro" id="IPR004299">
    <property type="entry name" value="MBOAT_fam"/>
</dbReference>
<evidence type="ECO:0000256" key="9">
    <source>
        <dbReference type="ARBA" id="ARBA00022989"/>
    </source>
</evidence>
<dbReference type="GO" id="GO:0008654">
    <property type="term" value="P:phospholipid biosynthetic process"/>
    <property type="evidence" value="ECO:0007669"/>
    <property type="project" value="UniProtKB-KW"/>
</dbReference>
<feature type="transmembrane region" description="Helical" evidence="19">
    <location>
        <begin position="73"/>
        <end position="102"/>
    </location>
</feature>
<evidence type="ECO:0000256" key="5">
    <source>
        <dbReference type="ARBA" id="ARBA00022516"/>
    </source>
</evidence>
<dbReference type="Pfam" id="PF03062">
    <property type="entry name" value="MBOAT"/>
    <property type="match status" value="1"/>
</dbReference>
<protein>
    <recommendedName>
        <fullName evidence="18">Lysophospholipid acyltransferase 5</fullName>
        <ecNumber evidence="16">2.3.1.23</ecNumber>
        <ecNumber evidence="17">2.3.1.n6</ecNumber>
    </recommendedName>
</protein>
<evidence type="ECO:0000256" key="12">
    <source>
        <dbReference type="ARBA" id="ARBA00023209"/>
    </source>
</evidence>
<dbReference type="EMBL" id="JBFDAA010000014">
    <property type="protein sequence ID" value="KAL1122316.1"/>
    <property type="molecule type" value="Genomic_DNA"/>
</dbReference>
<feature type="transmembrane region" description="Helical" evidence="19">
    <location>
        <begin position="44"/>
        <end position="61"/>
    </location>
</feature>
<dbReference type="GO" id="GO:0047184">
    <property type="term" value="F:1-acylglycerophosphocholine O-acyltransferase activity"/>
    <property type="evidence" value="ECO:0007669"/>
    <property type="project" value="UniProtKB-EC"/>
</dbReference>
<comment type="subcellular location">
    <subcellularLocation>
        <location evidence="2">Endoplasmic reticulum</location>
    </subcellularLocation>
    <subcellularLocation>
        <location evidence="1">Membrane</location>
        <topology evidence="1">Multi-pass membrane protein</topology>
    </subcellularLocation>
</comment>
<evidence type="ECO:0000256" key="4">
    <source>
        <dbReference type="ARBA" id="ARBA00010323"/>
    </source>
</evidence>
<evidence type="ECO:0000256" key="11">
    <source>
        <dbReference type="ARBA" id="ARBA00023136"/>
    </source>
</evidence>
<evidence type="ECO:0000256" key="13">
    <source>
        <dbReference type="ARBA" id="ARBA00023264"/>
    </source>
</evidence>
<evidence type="ECO:0000256" key="6">
    <source>
        <dbReference type="ARBA" id="ARBA00022679"/>
    </source>
</evidence>
<comment type="caution">
    <text evidence="20">The sequence shown here is derived from an EMBL/GenBank/DDBJ whole genome shotgun (WGS) entry which is preliminary data.</text>
</comment>
<feature type="transmembrane region" description="Helical" evidence="19">
    <location>
        <begin position="430"/>
        <end position="452"/>
    </location>
</feature>
<dbReference type="GO" id="GO:0005783">
    <property type="term" value="C:endoplasmic reticulum"/>
    <property type="evidence" value="ECO:0007669"/>
    <property type="project" value="UniProtKB-SubCell"/>
</dbReference>
<evidence type="ECO:0000256" key="1">
    <source>
        <dbReference type="ARBA" id="ARBA00004141"/>
    </source>
</evidence>
<keyword evidence="5" id="KW-0444">Lipid biosynthesis</keyword>
<keyword evidence="14" id="KW-0012">Acyltransferase</keyword>
<keyword evidence="21" id="KW-1185">Reference proteome</keyword>
<feature type="transmembrane region" description="Helical" evidence="19">
    <location>
        <begin position="12"/>
        <end position="32"/>
    </location>
</feature>
<keyword evidence="7 19" id="KW-0812">Transmembrane</keyword>
<keyword evidence="6" id="KW-0808">Transferase</keyword>
<feature type="transmembrane region" description="Helical" evidence="19">
    <location>
        <begin position="336"/>
        <end position="352"/>
    </location>
</feature>
<keyword evidence="9 19" id="KW-1133">Transmembrane helix</keyword>
<evidence type="ECO:0000256" key="7">
    <source>
        <dbReference type="ARBA" id="ARBA00022692"/>
    </source>
</evidence>
<comment type="similarity">
    <text evidence="4">Belongs to the membrane-bound acyltransferase family.</text>
</comment>
<sequence>MEWIYAPLRIILNSSCLFLILLFILGYPVALIHRYYVSSNDKKIQHLYFIICGLLFGYYNFGFGIGHQFVNILAIYLLLKLVGGTLYSAVIALVFNMAYLLIGYYATETEEYDIVWTMPHCVLVLRLSGLVFDVYDGSKPEESLSKDAKKVALKKAPTLLETAAYCYFPTSFLVGPQFPFRRYSDFVSGENKDKIQNSSDCVIAASKRAGLGVMYLLIFTVGSMYYNESYILGEEYSNLPFLRRCFSLAVWAHITLYKYVSCWLICEGSCIMSGITYNGIDENDQTRWDGCANINVFLFETALNFNKDYINSFNINTNNWMFQYVYKRLKFLGNKYLSQIGVLLFLALWHGFHSGYYMSFFMEFVCVAMEKDFLSILERNKTFQEALSKPGWSILKKIVLKLYAFVFMAPCVAPLALMSYSKWWQVEKSVYFYAILFWLCWPIYRPLVSFLLPPNKVRKE</sequence>
<name>A0ABD0Y534_9HEMI</name>
<dbReference type="EC" id="2.3.1.23" evidence="16"/>
<evidence type="ECO:0000256" key="10">
    <source>
        <dbReference type="ARBA" id="ARBA00023098"/>
    </source>
</evidence>
<keyword evidence="13" id="KW-1208">Phospholipid metabolism</keyword>
<keyword evidence="10" id="KW-0443">Lipid metabolism</keyword>
<dbReference type="EC" id="2.3.1.n6" evidence="17"/>
<evidence type="ECO:0000256" key="8">
    <source>
        <dbReference type="ARBA" id="ARBA00022824"/>
    </source>
</evidence>
<reference evidence="20 21" key="1">
    <citation type="submission" date="2024-07" db="EMBL/GenBank/DDBJ databases">
        <title>Chromosome-level genome assembly of the water stick insect Ranatra chinensis (Heteroptera: Nepidae).</title>
        <authorList>
            <person name="Liu X."/>
        </authorList>
    </citation>
    <scope>NUCLEOTIDE SEQUENCE [LARGE SCALE GENOMIC DNA]</scope>
    <source>
        <strain evidence="20">Cailab_2021Rc</strain>
        <tissue evidence="20">Muscle</tissue>
    </source>
</reference>
<evidence type="ECO:0000256" key="2">
    <source>
        <dbReference type="ARBA" id="ARBA00004240"/>
    </source>
</evidence>
<proteinExistence type="inferred from homology"/>
<accession>A0ABD0Y534</accession>
<feature type="transmembrane region" description="Helical" evidence="19">
    <location>
        <begin position="209"/>
        <end position="226"/>
    </location>
</feature>
<dbReference type="Proteomes" id="UP001558652">
    <property type="component" value="Unassembled WGS sequence"/>
</dbReference>
<keyword evidence="8" id="KW-0256">Endoplasmic reticulum</keyword>
<dbReference type="GO" id="GO:0016020">
    <property type="term" value="C:membrane"/>
    <property type="evidence" value="ECO:0007669"/>
    <property type="project" value="UniProtKB-SubCell"/>
</dbReference>
<keyword evidence="11 19" id="KW-0472">Membrane</keyword>
<comment type="pathway">
    <text evidence="15">Phospholipid metabolism.</text>
</comment>
<evidence type="ECO:0000256" key="19">
    <source>
        <dbReference type="SAM" id="Phobius"/>
    </source>
</evidence>
<evidence type="ECO:0000256" key="14">
    <source>
        <dbReference type="ARBA" id="ARBA00023315"/>
    </source>
</evidence>
<evidence type="ECO:0000256" key="18">
    <source>
        <dbReference type="ARBA" id="ARBA00039721"/>
    </source>
</evidence>
<gene>
    <name evidence="20" type="ORF">AAG570_003721</name>
</gene>
<evidence type="ECO:0000256" key="3">
    <source>
        <dbReference type="ARBA" id="ARBA00005074"/>
    </source>
</evidence>
<keyword evidence="12" id="KW-0594">Phospholipid biosynthesis</keyword>
<evidence type="ECO:0000313" key="20">
    <source>
        <dbReference type="EMBL" id="KAL1122316.1"/>
    </source>
</evidence>
<evidence type="ECO:0000256" key="16">
    <source>
        <dbReference type="ARBA" id="ARBA00026120"/>
    </source>
</evidence>
<dbReference type="PANTHER" id="PTHR13906">
    <property type="entry name" value="PORCUPINE"/>
    <property type="match status" value="1"/>
</dbReference>
<evidence type="ECO:0000256" key="17">
    <source>
        <dbReference type="ARBA" id="ARBA00038923"/>
    </source>
</evidence>
<dbReference type="InterPro" id="IPR049941">
    <property type="entry name" value="LPLAT_7/PORCN-like"/>
</dbReference>
<feature type="transmembrane region" description="Helical" evidence="19">
    <location>
        <begin position="398"/>
        <end position="418"/>
    </location>
</feature>
<organism evidence="20 21">
    <name type="scientific">Ranatra chinensis</name>
    <dbReference type="NCBI Taxonomy" id="642074"/>
    <lineage>
        <taxon>Eukaryota</taxon>
        <taxon>Metazoa</taxon>
        <taxon>Ecdysozoa</taxon>
        <taxon>Arthropoda</taxon>
        <taxon>Hexapoda</taxon>
        <taxon>Insecta</taxon>
        <taxon>Pterygota</taxon>
        <taxon>Neoptera</taxon>
        <taxon>Paraneoptera</taxon>
        <taxon>Hemiptera</taxon>
        <taxon>Heteroptera</taxon>
        <taxon>Panheteroptera</taxon>
        <taxon>Nepomorpha</taxon>
        <taxon>Nepidae</taxon>
        <taxon>Ranatrinae</taxon>
        <taxon>Ranatra</taxon>
    </lineage>
</organism>
<comment type="pathway">
    <text evidence="3">Lipid metabolism; phospholipid metabolism.</text>
</comment>
<dbReference type="PANTHER" id="PTHR13906:SF14">
    <property type="entry name" value="LYSOPHOSPHOLIPID ACYLTRANSFERASE 5"/>
    <property type="match status" value="1"/>
</dbReference>
<evidence type="ECO:0000256" key="15">
    <source>
        <dbReference type="ARBA" id="ARBA00025707"/>
    </source>
</evidence>
<evidence type="ECO:0000313" key="21">
    <source>
        <dbReference type="Proteomes" id="UP001558652"/>
    </source>
</evidence>